<evidence type="ECO:0000256" key="2">
    <source>
        <dbReference type="SAM" id="Phobius"/>
    </source>
</evidence>
<feature type="compositionally biased region" description="Basic and acidic residues" evidence="1">
    <location>
        <begin position="264"/>
        <end position="274"/>
    </location>
</feature>
<evidence type="ECO:0000256" key="1">
    <source>
        <dbReference type="SAM" id="MobiDB-lite"/>
    </source>
</evidence>
<dbReference type="PANTHER" id="PTHR35043">
    <property type="entry name" value="TRANSCRIPTION FACTOR DOMAIN-CONTAINING PROTEIN"/>
    <property type="match status" value="1"/>
</dbReference>
<keyword evidence="2" id="KW-1133">Transmembrane helix</keyword>
<feature type="transmembrane region" description="Helical" evidence="2">
    <location>
        <begin position="334"/>
        <end position="356"/>
    </location>
</feature>
<comment type="caution">
    <text evidence="4">The sequence shown here is derived from an EMBL/GenBank/DDBJ whole genome shotgun (WGS) entry which is preliminary data.</text>
</comment>
<feature type="transmembrane region" description="Helical" evidence="2">
    <location>
        <begin position="416"/>
        <end position="435"/>
    </location>
</feature>
<sequence length="538" mass="59318">MAFLLLLLNVACQTSSTSGLNITERDAVGPSDKNDRSLLSVVSGCFATIFACTWISVHSNIPAPGEKAIPVLLRRLAVMANLLIAPEFVLLWAGRQYLGSLEISKRHKGRGWTKTHAYFAIMGGFALHSDGKQVRTLQISDLEKLEAEGKVDWPDVTAEEIKDKSKGDYFSKAIVVLQTCWFIAQCIARGAEKLVVTELEVVTLAFSFLTMIIYFLWWNKPLDVGVAVPVLLKDGFEVGEVVKEMGWETEDEKVAGSSIEEPNESPKTEDGQETRLMDDTQAEDIEMQNQNLSLADETSASTASNSTPLDSKFVNFSTSAVAWVKQTTATGGSILAFPFTLLFGLLAFIFLGVFYICLGAGYLVSYTLYYGIYYLCIYPVKEFFVAINDMAYCTSLEGKTLRVPTFYSPDIEDDSISFVVALAVGVIFGGIHCIAWSFQFPSDTERLLWRVNSVIVAGAPAVFIALASILDSFFDEENGTIVGMTLGYSVVFVEVIILLGYVGSRLCLLFLPLFSLRNLPPGAYIDIDWTVFLPHIRL</sequence>
<accession>A0A8H4R4D2</accession>
<keyword evidence="3" id="KW-0732">Signal</keyword>
<name>A0A8H4R4D2_9AGAR</name>
<evidence type="ECO:0000256" key="3">
    <source>
        <dbReference type="SAM" id="SignalP"/>
    </source>
</evidence>
<feature type="chain" id="PRO_5034550379" evidence="3">
    <location>
        <begin position="20"/>
        <end position="538"/>
    </location>
</feature>
<keyword evidence="5" id="KW-1185">Reference proteome</keyword>
<evidence type="ECO:0000313" key="4">
    <source>
        <dbReference type="EMBL" id="KAF4622561.1"/>
    </source>
</evidence>
<feature type="transmembrane region" description="Helical" evidence="2">
    <location>
        <begin position="199"/>
        <end position="217"/>
    </location>
</feature>
<feature type="transmembrane region" description="Helical" evidence="2">
    <location>
        <begin position="447"/>
        <end position="470"/>
    </location>
</feature>
<feature type="transmembrane region" description="Helical" evidence="2">
    <location>
        <begin position="490"/>
        <end position="511"/>
    </location>
</feature>
<feature type="transmembrane region" description="Helical" evidence="2">
    <location>
        <begin position="363"/>
        <end position="380"/>
    </location>
</feature>
<feature type="transmembrane region" description="Helical" evidence="2">
    <location>
        <begin position="76"/>
        <end position="94"/>
    </location>
</feature>
<gene>
    <name evidence="4" type="ORF">D9613_009616</name>
</gene>
<proteinExistence type="predicted"/>
<dbReference type="PANTHER" id="PTHR35043:SF7">
    <property type="entry name" value="TRANSCRIPTION FACTOR DOMAIN-CONTAINING PROTEIN"/>
    <property type="match status" value="1"/>
</dbReference>
<feature type="region of interest" description="Disordered" evidence="1">
    <location>
        <begin position="250"/>
        <end position="274"/>
    </location>
</feature>
<evidence type="ECO:0000313" key="5">
    <source>
        <dbReference type="Proteomes" id="UP000521872"/>
    </source>
</evidence>
<dbReference type="EMBL" id="JAACJL010000002">
    <property type="protein sequence ID" value="KAF4622561.1"/>
    <property type="molecule type" value="Genomic_DNA"/>
</dbReference>
<protein>
    <submittedName>
        <fullName evidence="4">Uncharacterized protein</fullName>
    </submittedName>
</protein>
<feature type="signal peptide" evidence="3">
    <location>
        <begin position="1"/>
        <end position="19"/>
    </location>
</feature>
<keyword evidence="2" id="KW-0812">Transmembrane</keyword>
<dbReference type="Proteomes" id="UP000521872">
    <property type="component" value="Unassembled WGS sequence"/>
</dbReference>
<keyword evidence="2" id="KW-0472">Membrane</keyword>
<dbReference type="AlphaFoldDB" id="A0A8H4R4D2"/>
<organism evidence="4 5">
    <name type="scientific">Agrocybe pediades</name>
    <dbReference type="NCBI Taxonomy" id="84607"/>
    <lineage>
        <taxon>Eukaryota</taxon>
        <taxon>Fungi</taxon>
        <taxon>Dikarya</taxon>
        <taxon>Basidiomycota</taxon>
        <taxon>Agaricomycotina</taxon>
        <taxon>Agaricomycetes</taxon>
        <taxon>Agaricomycetidae</taxon>
        <taxon>Agaricales</taxon>
        <taxon>Agaricineae</taxon>
        <taxon>Strophariaceae</taxon>
        <taxon>Agrocybe</taxon>
    </lineage>
</organism>
<feature type="transmembrane region" description="Helical" evidence="2">
    <location>
        <begin position="38"/>
        <end position="55"/>
    </location>
</feature>
<reference evidence="4 5" key="1">
    <citation type="submission" date="2019-12" db="EMBL/GenBank/DDBJ databases">
        <authorList>
            <person name="Floudas D."/>
            <person name="Bentzer J."/>
            <person name="Ahren D."/>
            <person name="Johansson T."/>
            <person name="Persson P."/>
            <person name="Tunlid A."/>
        </authorList>
    </citation>
    <scope>NUCLEOTIDE SEQUENCE [LARGE SCALE GENOMIC DNA]</scope>
    <source>
        <strain evidence="4 5">CBS 102.39</strain>
    </source>
</reference>